<protein>
    <submittedName>
        <fullName evidence="1">Uncharacterized protein</fullName>
    </submittedName>
</protein>
<evidence type="ECO:0000313" key="1">
    <source>
        <dbReference type="EMBL" id="QJI00972.1"/>
    </source>
</evidence>
<name>A0A6M3XSZ7_9ZZZZ</name>
<gene>
    <name evidence="1" type="ORF">TM448B02183_0004</name>
</gene>
<reference evidence="1" key="1">
    <citation type="submission" date="2020-03" db="EMBL/GenBank/DDBJ databases">
        <title>The deep terrestrial virosphere.</title>
        <authorList>
            <person name="Holmfeldt K."/>
            <person name="Nilsson E."/>
            <person name="Simone D."/>
            <person name="Lopez-Fernandez M."/>
            <person name="Wu X."/>
            <person name="de Brujin I."/>
            <person name="Lundin D."/>
            <person name="Andersson A."/>
            <person name="Bertilsson S."/>
            <person name="Dopson M."/>
        </authorList>
    </citation>
    <scope>NUCLEOTIDE SEQUENCE</scope>
    <source>
        <strain evidence="1">TM448B02183</strain>
    </source>
</reference>
<proteinExistence type="predicted"/>
<sequence length="60" mass="6661">MTRDLKSMLKRQAQSFEMRIAKIDERIEKRVAGLNAEKEALTEVLSSIKAKIAELGDAGA</sequence>
<dbReference type="EMBL" id="MT144889">
    <property type="protein sequence ID" value="QJI00972.1"/>
    <property type="molecule type" value="Genomic_DNA"/>
</dbReference>
<accession>A0A6M3XSZ7</accession>
<organism evidence="1">
    <name type="scientific">viral metagenome</name>
    <dbReference type="NCBI Taxonomy" id="1070528"/>
    <lineage>
        <taxon>unclassified sequences</taxon>
        <taxon>metagenomes</taxon>
        <taxon>organismal metagenomes</taxon>
    </lineage>
</organism>
<dbReference type="AlphaFoldDB" id="A0A6M3XSZ7"/>